<dbReference type="Pfam" id="PF00587">
    <property type="entry name" value="tRNA-synt_2b"/>
    <property type="match status" value="1"/>
</dbReference>
<name>A0A1E1XBD5_9ACAR</name>
<dbReference type="InterPro" id="IPR002317">
    <property type="entry name" value="Ser-tRNA-ligase_type_1"/>
</dbReference>
<sequence>MPTVLVTYYQCRVRQLTRLVARCSSLQQCYSCPRIQPNRTLTDMRTSALYIRGKEARNRRALLLPYIEIDKIVNELPALQKTLQLREIDLDITSLREKLPSLRIVKNELKRVQMEIMQLTGTLSNYWKASNENPGLQSESELKADLQTHYVTEREVKQSMYAKEEEVIPIVLRLPNFVRPASDAIKSVCAEYGDRTKLPFPAASHVDVGRGDIILRHEPRLCYLKDAPALLHLQLCRFFSERLPTVGSTPLNGPDWVVDTVVEGCGTHPKDLDSTMAIESKEHSGGHHMHLVGSSALESFAAYFTRRQPKDIPAKFHTVGRRYIATCDALLPGLFSLAQSTKAAAFMACRREELMPAFEELLTAVKCWYQELELPFRLVLAEPPDLGFIESLRVSIEVWSPAQNRYIPCGFLSLHDDFVSRRLIMVSGTKATDAEFLHTAYACVANIHALVACIMENTQQEKKGFTFPAAVTKANSFVS</sequence>
<reference evidence="4" key="1">
    <citation type="journal article" date="2017" name="Front. Cell. Infect. Microbiol.">
        <title>The Distinct Transcriptional Response of the Midgut of Amblyomma sculptum and Amblyomma aureolatum Ticks to Rickettsia rickettsii Correlates to Their Differences in Susceptibility to Infection.</title>
        <authorList>
            <person name="Martins L.A."/>
            <person name="Galletti M.F.B.M."/>
            <person name="Ribeiro J.M."/>
            <person name="Fujita A."/>
            <person name="Costa F.B."/>
            <person name="Labruna M.B."/>
            <person name="Daffre S."/>
            <person name="Fogaca A.C."/>
        </authorList>
    </citation>
    <scope>NUCLEOTIDE SEQUENCE</scope>
</reference>
<dbReference type="AlphaFoldDB" id="A0A1E1XBD5"/>
<dbReference type="PIRSF" id="PIRSF001529">
    <property type="entry name" value="Ser-tRNA-synth_IIa"/>
    <property type="match status" value="1"/>
</dbReference>
<dbReference type="PANTHER" id="PTHR11778">
    <property type="entry name" value="SERYL-TRNA SYNTHETASE"/>
    <property type="match status" value="1"/>
</dbReference>
<keyword evidence="4" id="KW-0030">Aminoacyl-tRNA synthetase</keyword>
<feature type="domain" description="Aminoacyl-tRNA synthetase class II (G/ P/ S/T)" evidence="3">
    <location>
        <begin position="307"/>
        <end position="457"/>
    </location>
</feature>
<evidence type="ECO:0000259" key="3">
    <source>
        <dbReference type="Pfam" id="PF00587"/>
    </source>
</evidence>
<dbReference type="GO" id="GO:0005524">
    <property type="term" value="F:ATP binding"/>
    <property type="evidence" value="ECO:0007669"/>
    <property type="project" value="InterPro"/>
</dbReference>
<evidence type="ECO:0000256" key="1">
    <source>
        <dbReference type="ARBA" id="ARBA00010728"/>
    </source>
</evidence>
<dbReference type="InterPro" id="IPR002314">
    <property type="entry name" value="aa-tRNA-synt_IIb"/>
</dbReference>
<feature type="binding site" evidence="2">
    <location>
        <position position="321"/>
    </location>
    <ligand>
        <name>L-serine</name>
        <dbReference type="ChEBI" id="CHEBI:33384"/>
    </ligand>
</feature>
<dbReference type="EMBL" id="GFAC01002628">
    <property type="protein sequence ID" value="JAT96560.1"/>
    <property type="molecule type" value="mRNA"/>
</dbReference>
<protein>
    <submittedName>
        <fullName evidence="4">Putative seryl-trna synthetase</fullName>
    </submittedName>
</protein>
<dbReference type="GO" id="GO:0006434">
    <property type="term" value="P:seryl-tRNA aminoacylation"/>
    <property type="evidence" value="ECO:0007669"/>
    <property type="project" value="InterPro"/>
</dbReference>
<keyword evidence="4" id="KW-0436">Ligase</keyword>
<evidence type="ECO:0000256" key="2">
    <source>
        <dbReference type="PIRSR" id="PIRSR001529-1"/>
    </source>
</evidence>
<dbReference type="SUPFAM" id="SSF55681">
    <property type="entry name" value="Class II aaRS and biotin synthetases"/>
    <property type="match status" value="1"/>
</dbReference>
<dbReference type="Gene3D" id="3.30.930.10">
    <property type="entry name" value="Bira Bifunctional Protein, Domain 2"/>
    <property type="match status" value="1"/>
</dbReference>
<proteinExistence type="evidence at transcript level"/>
<comment type="similarity">
    <text evidence="1">Belongs to the class-II aminoacyl-tRNA synthetase family. Type-1 seryl-tRNA synthetase subfamily.</text>
</comment>
<organism evidence="4">
    <name type="scientific">Amblyomma aureolatum</name>
    <dbReference type="NCBI Taxonomy" id="187763"/>
    <lineage>
        <taxon>Eukaryota</taxon>
        <taxon>Metazoa</taxon>
        <taxon>Ecdysozoa</taxon>
        <taxon>Arthropoda</taxon>
        <taxon>Chelicerata</taxon>
        <taxon>Arachnida</taxon>
        <taxon>Acari</taxon>
        <taxon>Parasitiformes</taxon>
        <taxon>Ixodida</taxon>
        <taxon>Ixodoidea</taxon>
        <taxon>Ixodidae</taxon>
        <taxon>Amblyomminae</taxon>
        <taxon>Amblyomma</taxon>
    </lineage>
</organism>
<dbReference type="GO" id="GO:0004828">
    <property type="term" value="F:serine-tRNA ligase activity"/>
    <property type="evidence" value="ECO:0007669"/>
    <property type="project" value="InterPro"/>
</dbReference>
<dbReference type="InterPro" id="IPR045864">
    <property type="entry name" value="aa-tRNA-synth_II/BPL/LPL"/>
</dbReference>
<accession>A0A1E1XBD5</accession>
<evidence type="ECO:0000313" key="4">
    <source>
        <dbReference type="EMBL" id="JAT96560.1"/>
    </source>
</evidence>